<reference evidence="1 2" key="1">
    <citation type="submission" date="2018-03" db="EMBL/GenBank/DDBJ databases">
        <title>Bioinformatic expansion and discovery of thiopeptide antibiotics.</title>
        <authorList>
            <person name="Schwalen C.J."/>
            <person name="Hudson G.A."/>
            <person name="Mitchell D.A."/>
        </authorList>
    </citation>
    <scope>NUCLEOTIDE SEQUENCE [LARGE SCALE GENOMIC DNA]</scope>
    <source>
        <strain evidence="1 2">NRRL 8041</strain>
    </source>
</reference>
<dbReference type="EMBL" id="PYBV01000023">
    <property type="protein sequence ID" value="PYC68280.1"/>
    <property type="molecule type" value="Genomic_DNA"/>
</dbReference>
<comment type="caution">
    <text evidence="1">The sequence shown here is derived from an EMBL/GenBank/DDBJ whole genome shotgun (WGS) entry which is preliminary data.</text>
</comment>
<sequence length="95" mass="10289">MFVDDIGISLAEVAGTVLHRWPEIAEVSVQAWLLPPENQRFVEMDISHVSGDFVTADELFEGFYDAVTAVAAQAGARLPDLSALDPSDGVVQIYP</sequence>
<evidence type="ECO:0000313" key="2">
    <source>
        <dbReference type="Proteomes" id="UP000248333"/>
    </source>
</evidence>
<evidence type="ECO:0000313" key="1">
    <source>
        <dbReference type="EMBL" id="PYC68280.1"/>
    </source>
</evidence>
<organism evidence="1 2">
    <name type="scientific">Micromonospora arborensis</name>
    <dbReference type="NCBI Taxonomy" id="2116518"/>
    <lineage>
        <taxon>Bacteria</taxon>
        <taxon>Bacillati</taxon>
        <taxon>Actinomycetota</taxon>
        <taxon>Actinomycetes</taxon>
        <taxon>Micromonosporales</taxon>
        <taxon>Micromonosporaceae</taxon>
        <taxon>Micromonospora</taxon>
    </lineage>
</organism>
<keyword evidence="2" id="KW-1185">Reference proteome</keyword>
<dbReference type="Proteomes" id="UP000248333">
    <property type="component" value="Unassembled WGS sequence"/>
</dbReference>
<protein>
    <submittedName>
        <fullName evidence="1">Uncharacterized protein</fullName>
    </submittedName>
</protein>
<gene>
    <name evidence="1" type="ORF">C7C45_19295</name>
</gene>
<name>A0A318NH32_9ACTN</name>
<dbReference type="AlphaFoldDB" id="A0A318NH32"/>
<proteinExistence type="predicted"/>
<accession>A0A318NH32</accession>